<dbReference type="InterPro" id="IPR036390">
    <property type="entry name" value="WH_DNA-bd_sf"/>
</dbReference>
<dbReference type="Proteomes" id="UP000292919">
    <property type="component" value="Unassembled WGS sequence"/>
</dbReference>
<dbReference type="GO" id="GO:0003700">
    <property type="term" value="F:DNA-binding transcription factor activity"/>
    <property type="evidence" value="ECO:0007669"/>
    <property type="project" value="InterPro"/>
</dbReference>
<dbReference type="Pfam" id="PF01475">
    <property type="entry name" value="FUR"/>
    <property type="match status" value="1"/>
</dbReference>
<dbReference type="InterPro" id="IPR002481">
    <property type="entry name" value="FUR"/>
</dbReference>
<keyword evidence="3 7" id="KW-0862">Zinc</keyword>
<comment type="caution">
    <text evidence="8">The sequence shown here is derived from an EMBL/GenBank/DDBJ whole genome shotgun (WGS) entry which is preliminary data.</text>
</comment>
<protein>
    <submittedName>
        <fullName evidence="8">Transcriptional repressor</fullName>
    </submittedName>
</protein>
<proteinExistence type="inferred from homology"/>
<evidence type="ECO:0000256" key="5">
    <source>
        <dbReference type="ARBA" id="ARBA00023125"/>
    </source>
</evidence>
<organism evidence="8 9">
    <name type="scientific">Desulfovibrio legallii</name>
    <dbReference type="NCBI Taxonomy" id="571438"/>
    <lineage>
        <taxon>Bacteria</taxon>
        <taxon>Pseudomonadati</taxon>
        <taxon>Thermodesulfobacteriota</taxon>
        <taxon>Desulfovibrionia</taxon>
        <taxon>Desulfovibrionales</taxon>
        <taxon>Desulfovibrionaceae</taxon>
        <taxon>Desulfovibrio</taxon>
    </lineage>
</organism>
<evidence type="ECO:0000256" key="2">
    <source>
        <dbReference type="ARBA" id="ARBA00022491"/>
    </source>
</evidence>
<evidence type="ECO:0000313" key="8">
    <source>
        <dbReference type="EMBL" id="TBH81156.1"/>
    </source>
</evidence>
<dbReference type="InterPro" id="IPR036388">
    <property type="entry name" value="WH-like_DNA-bd_sf"/>
</dbReference>
<keyword evidence="6" id="KW-0804">Transcription</keyword>
<feature type="binding site" evidence="7">
    <location>
        <position position="143"/>
    </location>
    <ligand>
        <name>Zn(2+)</name>
        <dbReference type="ChEBI" id="CHEBI:29105"/>
    </ligand>
</feature>
<dbReference type="PANTHER" id="PTHR33202:SF6">
    <property type="entry name" value="ZINC UPTAKE REGULATION PROTEIN"/>
    <property type="match status" value="1"/>
</dbReference>
<dbReference type="AlphaFoldDB" id="A0A6H3FAP6"/>
<dbReference type="GO" id="GO:1900376">
    <property type="term" value="P:regulation of secondary metabolite biosynthetic process"/>
    <property type="evidence" value="ECO:0007669"/>
    <property type="project" value="TreeGrafter"/>
</dbReference>
<evidence type="ECO:0000256" key="3">
    <source>
        <dbReference type="ARBA" id="ARBA00022833"/>
    </source>
</evidence>
<name>A0A6H3FAP6_9BACT</name>
<gene>
    <name evidence="8" type="ORF">EB812_03460</name>
</gene>
<dbReference type="GO" id="GO:0008270">
    <property type="term" value="F:zinc ion binding"/>
    <property type="evidence" value="ECO:0007669"/>
    <property type="project" value="TreeGrafter"/>
</dbReference>
<evidence type="ECO:0000256" key="7">
    <source>
        <dbReference type="PIRSR" id="PIRSR602481-1"/>
    </source>
</evidence>
<dbReference type="GO" id="GO:0005829">
    <property type="term" value="C:cytosol"/>
    <property type="evidence" value="ECO:0007669"/>
    <property type="project" value="TreeGrafter"/>
</dbReference>
<dbReference type="PANTHER" id="PTHR33202">
    <property type="entry name" value="ZINC UPTAKE REGULATION PROTEIN"/>
    <property type="match status" value="1"/>
</dbReference>
<keyword evidence="9" id="KW-1185">Reference proteome</keyword>
<sequence length="161" mass="17415">MSGRTKTPAGSDGLREVRGVRLTLLRQRVLTVLEEAGEPVKAYAILEALRQPAARPIPPASVYRALDFLQQHGLAHKLETLNAFVACTRACAGPSTPVFLLVCDRCRQSREVRNPALYTTIDRALRGEGFALGGGTIEIRGRCAACADADLQESLDADNNK</sequence>
<feature type="binding site" evidence="7">
    <location>
        <position position="146"/>
    </location>
    <ligand>
        <name>Zn(2+)</name>
        <dbReference type="ChEBI" id="CHEBI:29105"/>
    </ligand>
</feature>
<keyword evidence="7" id="KW-0479">Metal-binding</keyword>
<evidence type="ECO:0000256" key="4">
    <source>
        <dbReference type="ARBA" id="ARBA00023015"/>
    </source>
</evidence>
<evidence type="ECO:0000256" key="1">
    <source>
        <dbReference type="ARBA" id="ARBA00007957"/>
    </source>
</evidence>
<reference evidence="8 9" key="1">
    <citation type="submission" date="2018-12" db="EMBL/GenBank/DDBJ databases">
        <title>First genome draft of Desulfovibrio legallis sp. nov.</title>
        <authorList>
            <person name="Ben Dhia O."/>
            <person name="Najjari A."/>
            <person name="Ferjani R."/>
            <person name="Fhoula I."/>
            <person name="Fardeau M.-L."/>
            <person name="Boudabbous A."/>
            <person name="Ouzari H.I."/>
        </authorList>
    </citation>
    <scope>NUCLEOTIDE SEQUENCE [LARGE SCALE GENOMIC DNA]</scope>
    <source>
        <strain evidence="8 9">H1T</strain>
    </source>
</reference>
<comment type="cofactor">
    <cofactor evidence="7">
        <name>Zn(2+)</name>
        <dbReference type="ChEBI" id="CHEBI:29105"/>
    </cofactor>
    <text evidence="7">Binds 1 zinc ion per subunit.</text>
</comment>
<evidence type="ECO:0000313" key="9">
    <source>
        <dbReference type="Proteomes" id="UP000292919"/>
    </source>
</evidence>
<keyword evidence="4" id="KW-0805">Transcription regulation</keyword>
<comment type="similarity">
    <text evidence="1">Belongs to the Fur family.</text>
</comment>
<dbReference type="Gene3D" id="3.30.1490.190">
    <property type="match status" value="1"/>
</dbReference>
<feature type="binding site" evidence="7">
    <location>
        <position position="103"/>
    </location>
    <ligand>
        <name>Zn(2+)</name>
        <dbReference type="ChEBI" id="CHEBI:29105"/>
    </ligand>
</feature>
<accession>A0A6H3FAP6</accession>
<dbReference type="GO" id="GO:0000976">
    <property type="term" value="F:transcription cis-regulatory region binding"/>
    <property type="evidence" value="ECO:0007669"/>
    <property type="project" value="TreeGrafter"/>
</dbReference>
<dbReference type="InterPro" id="IPR043135">
    <property type="entry name" value="Fur_C"/>
</dbReference>
<dbReference type="Gene3D" id="1.10.10.10">
    <property type="entry name" value="Winged helix-like DNA-binding domain superfamily/Winged helix DNA-binding domain"/>
    <property type="match status" value="1"/>
</dbReference>
<feature type="binding site" evidence="7">
    <location>
        <position position="106"/>
    </location>
    <ligand>
        <name>Zn(2+)</name>
        <dbReference type="ChEBI" id="CHEBI:29105"/>
    </ligand>
</feature>
<evidence type="ECO:0000256" key="6">
    <source>
        <dbReference type="ARBA" id="ARBA00023163"/>
    </source>
</evidence>
<dbReference type="RefSeq" id="WP_130957831.1">
    <property type="nucleotide sequence ID" value="NZ_DBFBQU010000252.1"/>
</dbReference>
<dbReference type="EMBL" id="SIXC01000003">
    <property type="protein sequence ID" value="TBH81156.1"/>
    <property type="molecule type" value="Genomic_DNA"/>
</dbReference>
<dbReference type="GO" id="GO:0045892">
    <property type="term" value="P:negative regulation of DNA-templated transcription"/>
    <property type="evidence" value="ECO:0007669"/>
    <property type="project" value="TreeGrafter"/>
</dbReference>
<keyword evidence="2" id="KW-0678">Repressor</keyword>
<keyword evidence="5" id="KW-0238">DNA-binding</keyword>
<dbReference type="SUPFAM" id="SSF46785">
    <property type="entry name" value="Winged helix' DNA-binding domain"/>
    <property type="match status" value="1"/>
</dbReference>